<reference evidence="3" key="2">
    <citation type="submission" date="2025-08" db="UniProtKB">
        <authorList>
            <consortium name="RefSeq"/>
        </authorList>
    </citation>
    <scope>IDENTIFICATION</scope>
    <source>
        <tissue evidence="3">Leaf</tissue>
    </source>
</reference>
<dbReference type="InterPro" id="IPR036047">
    <property type="entry name" value="F-box-like_dom_sf"/>
</dbReference>
<dbReference type="Pfam" id="PF23622">
    <property type="entry name" value="LRR_At1g61320_AtMIF1"/>
    <property type="match status" value="1"/>
</dbReference>
<reference evidence="2" key="1">
    <citation type="journal article" date="2013" name="Genome Biol.">
        <title>Reference genomes and transcriptomes of Nicotiana sylvestris and Nicotiana tomentosiformis.</title>
        <authorList>
            <person name="Sierro N."/>
            <person name="Battey J.N."/>
            <person name="Ouadi S."/>
            <person name="Bovet L."/>
            <person name="Goepfert S."/>
            <person name="Bakaher N."/>
            <person name="Peitsch M.C."/>
            <person name="Ivanov N.V."/>
        </authorList>
    </citation>
    <scope>NUCLEOTIDE SEQUENCE [LARGE SCALE GENOMIC DNA]</scope>
</reference>
<sequence length="331" mass="37022">MASRNKKNGDSSSSNLGSKNGVEETLDHISQLPDAILVQILSLLPTEDAVASCVLSKSSSSLIALELTRWVFDKRWVIVWNSLKSLNLHLIGLDDDNIVNLLSGCPALETLELRLFRGFHRLEITSSNLKKLILTGYLNLRDDGIMESLEIIAPHLQHMEISGDLGHFMCRLVNVSSLVTASLTFEITCIAMFEDTCGDYHQVSRNLVMDYLEKLSHVTQLRIGSWLAEVVFMLQLDGLPLPELRCKCLTLEMNVTKYNLYGVASLLRISPLLETLNIHLGVELINYHCGFELSYFDKGVNIILQNWISNIVFPSLKNVKIVGCGEECSNN</sequence>
<evidence type="ECO:0000259" key="1">
    <source>
        <dbReference type="Pfam" id="PF23622"/>
    </source>
</evidence>
<name>A0A1U7W089_NICSY</name>
<dbReference type="Proteomes" id="UP000189701">
    <property type="component" value="Unplaced"/>
</dbReference>
<dbReference type="PANTHER" id="PTHR34223">
    <property type="entry name" value="OS11G0201299 PROTEIN"/>
    <property type="match status" value="1"/>
</dbReference>
<feature type="domain" description="At1g61320/AtMIF1 LRR" evidence="1">
    <location>
        <begin position="52"/>
        <end position="285"/>
    </location>
</feature>
<dbReference type="InterPro" id="IPR053197">
    <property type="entry name" value="F-box_SCFL_complex_component"/>
</dbReference>
<dbReference type="Gene3D" id="3.80.10.10">
    <property type="entry name" value="Ribonuclease Inhibitor"/>
    <property type="match status" value="1"/>
</dbReference>
<protein>
    <submittedName>
        <fullName evidence="3">F-box/LRR-repeat protein At3g03360-like isoform X1</fullName>
    </submittedName>
</protein>
<dbReference type="AlphaFoldDB" id="A0A1U7W089"/>
<dbReference type="InterPro" id="IPR032675">
    <property type="entry name" value="LRR_dom_sf"/>
</dbReference>
<evidence type="ECO:0000313" key="3">
    <source>
        <dbReference type="RefSeq" id="XP_009767690.1"/>
    </source>
</evidence>
<dbReference type="InterPro" id="IPR055357">
    <property type="entry name" value="LRR_At1g61320_AtMIF1"/>
</dbReference>
<dbReference type="SUPFAM" id="SSF81383">
    <property type="entry name" value="F-box domain"/>
    <property type="match status" value="1"/>
</dbReference>
<dbReference type="PANTHER" id="PTHR34223:SF51">
    <property type="entry name" value="OS06G0556300 PROTEIN"/>
    <property type="match status" value="1"/>
</dbReference>
<gene>
    <name evidence="3" type="primary">LOC104218804</name>
</gene>
<accession>A0A1U7W089</accession>
<keyword evidence="2" id="KW-1185">Reference proteome</keyword>
<dbReference type="RefSeq" id="XP_009767690.1">
    <property type="nucleotide sequence ID" value="XM_009769388.1"/>
</dbReference>
<evidence type="ECO:0000313" key="2">
    <source>
        <dbReference type="Proteomes" id="UP000189701"/>
    </source>
</evidence>
<proteinExistence type="predicted"/>
<organism evidence="2 3">
    <name type="scientific">Nicotiana sylvestris</name>
    <name type="common">Wood tobacco</name>
    <name type="synonym">South American tobacco</name>
    <dbReference type="NCBI Taxonomy" id="4096"/>
    <lineage>
        <taxon>Eukaryota</taxon>
        <taxon>Viridiplantae</taxon>
        <taxon>Streptophyta</taxon>
        <taxon>Embryophyta</taxon>
        <taxon>Tracheophyta</taxon>
        <taxon>Spermatophyta</taxon>
        <taxon>Magnoliopsida</taxon>
        <taxon>eudicotyledons</taxon>
        <taxon>Gunneridae</taxon>
        <taxon>Pentapetalae</taxon>
        <taxon>asterids</taxon>
        <taxon>lamiids</taxon>
        <taxon>Solanales</taxon>
        <taxon>Solanaceae</taxon>
        <taxon>Nicotianoideae</taxon>
        <taxon>Nicotianeae</taxon>
        <taxon>Nicotiana</taxon>
    </lineage>
</organism>